<dbReference type="FunFam" id="3.30.559.10:FF:000007">
    <property type="entry name" value="Dihydrolipoamide acetyltransferase component of pyruvate dehydrogenase complex"/>
    <property type="match status" value="1"/>
</dbReference>
<keyword evidence="6 7" id="KW-0012">Acyltransferase</keyword>
<feature type="region of interest" description="Disordered" evidence="8">
    <location>
        <begin position="129"/>
        <end position="154"/>
    </location>
</feature>
<dbReference type="GO" id="GO:0031405">
    <property type="term" value="F:lipoic acid binding"/>
    <property type="evidence" value="ECO:0007669"/>
    <property type="project" value="TreeGrafter"/>
</dbReference>
<dbReference type="Pfam" id="PF00198">
    <property type="entry name" value="2-oxoacid_dh"/>
    <property type="match status" value="1"/>
</dbReference>
<evidence type="ECO:0000256" key="1">
    <source>
        <dbReference type="ARBA" id="ARBA00001938"/>
    </source>
</evidence>
<dbReference type="GO" id="GO:0016407">
    <property type="term" value="F:acetyltransferase activity"/>
    <property type="evidence" value="ECO:0007669"/>
    <property type="project" value="TreeGrafter"/>
</dbReference>
<dbReference type="Gene3D" id="4.10.320.10">
    <property type="entry name" value="E3-binding domain"/>
    <property type="match status" value="1"/>
</dbReference>
<dbReference type="PANTHER" id="PTHR43178">
    <property type="entry name" value="DIHYDROLIPOAMIDE ACETYLTRANSFERASE COMPONENT OF PYRUVATE DEHYDROGENASE COMPLEX"/>
    <property type="match status" value="1"/>
</dbReference>
<dbReference type="AlphaFoldDB" id="A0A829YM83"/>
<sequence>MGQYSFKLPDVGEGTAEAEIAEWRVKVGDRVEEDQPLVDMMTDKATVELTSPVAGIVQSIAGKAGEKAAVGSVLVVLETAGGASAEQHKQTAAVEQPVAVAAQAASEQRRTGTGPLTLASGAAHALARSADSGSGASSGAGVSAGSTRSASRSADSGVRAAAGASRSGDASAYAVSGFSRAHDAGTQPRRGERPAASPAVRRRAEELGIKLQFVRGTGPTGRILHADLDAYLAEEGTSGPSRIGHAEPAQSGGNHYLYTKLAGGEDIPVIGLRRQIAERMQAAKRHIPHFTYVEEVDVTELEELRAHLNATRAKDQPKLTLLPFLMRALVRVLREFPQMNATYDDEAGVIHRSAPVHIGMAVQTTRGLLVAVIKHAESRDLWDCATEVGQLATVTRDGKASREQLTGSTITITSLGPLGGVSATPVINRPEVAIIGPNKIVERPVVRDGQIVIRKMMNLSSSFDHRVIDGAEAAEFIQRLRAVLEQPATIFVR</sequence>
<comment type="similarity">
    <text evidence="2 7">Belongs to the 2-oxoacid dehydrogenase family.</text>
</comment>
<dbReference type="InterPro" id="IPR001078">
    <property type="entry name" value="2-oxoacid_DH_actylTfrase"/>
</dbReference>
<dbReference type="InterPro" id="IPR050743">
    <property type="entry name" value="2-oxoacid_DH_E2_comp"/>
</dbReference>
<evidence type="ECO:0000259" key="10">
    <source>
        <dbReference type="PROSITE" id="PS51826"/>
    </source>
</evidence>
<keyword evidence="12" id="KW-1185">Reference proteome</keyword>
<organism evidence="11 12">
    <name type="scientific">Steroidobacter agaridevorans</name>
    <dbReference type="NCBI Taxonomy" id="2695856"/>
    <lineage>
        <taxon>Bacteria</taxon>
        <taxon>Pseudomonadati</taxon>
        <taxon>Pseudomonadota</taxon>
        <taxon>Gammaproteobacteria</taxon>
        <taxon>Steroidobacterales</taxon>
        <taxon>Steroidobacteraceae</taxon>
        <taxon>Steroidobacter</taxon>
    </lineage>
</organism>
<dbReference type="InterPro" id="IPR023213">
    <property type="entry name" value="CAT-like_dom_sf"/>
</dbReference>
<dbReference type="SUPFAM" id="SSF51230">
    <property type="entry name" value="Single hybrid motif"/>
    <property type="match status" value="1"/>
</dbReference>
<dbReference type="InterPro" id="IPR003016">
    <property type="entry name" value="2-oxoA_DH_lipoyl-BS"/>
</dbReference>
<name>A0A829YM83_9GAMM</name>
<comment type="cofactor">
    <cofactor evidence="1 7">
        <name>(R)-lipoate</name>
        <dbReference type="ChEBI" id="CHEBI:83088"/>
    </cofactor>
</comment>
<evidence type="ECO:0000256" key="6">
    <source>
        <dbReference type="ARBA" id="ARBA00023315"/>
    </source>
</evidence>
<evidence type="ECO:0000313" key="11">
    <source>
        <dbReference type="EMBL" id="GFE83616.1"/>
    </source>
</evidence>
<proteinExistence type="inferred from homology"/>
<dbReference type="Proteomes" id="UP000445000">
    <property type="component" value="Unassembled WGS sequence"/>
</dbReference>
<dbReference type="RefSeq" id="WP_161815216.1">
    <property type="nucleotide sequence ID" value="NZ_BLJN01000006.1"/>
</dbReference>
<reference evidence="12" key="1">
    <citation type="submission" date="2020-01" db="EMBL/GenBank/DDBJ databases">
        <title>'Steroidobacter agaridevorans' sp. nov., agar-degrading bacteria isolated from rhizosphere soils.</title>
        <authorList>
            <person name="Ikenaga M."/>
            <person name="Kataoka M."/>
            <person name="Murouchi A."/>
            <person name="Katsuragi S."/>
            <person name="Sakai M."/>
        </authorList>
    </citation>
    <scope>NUCLEOTIDE SEQUENCE [LARGE SCALE GENOMIC DNA]</scope>
    <source>
        <strain evidence="12">YU21-B</strain>
    </source>
</reference>
<dbReference type="SUPFAM" id="SSF47005">
    <property type="entry name" value="Peripheral subunit-binding domain of 2-oxo acid dehydrogenase complex"/>
    <property type="match status" value="1"/>
</dbReference>
<dbReference type="EMBL" id="BLJN01000006">
    <property type="protein sequence ID" value="GFE83616.1"/>
    <property type="molecule type" value="Genomic_DNA"/>
</dbReference>
<feature type="region of interest" description="Disordered" evidence="8">
    <location>
        <begin position="179"/>
        <end position="201"/>
    </location>
</feature>
<evidence type="ECO:0000313" key="12">
    <source>
        <dbReference type="Proteomes" id="UP000445000"/>
    </source>
</evidence>
<evidence type="ECO:0000256" key="7">
    <source>
        <dbReference type="RuleBase" id="RU003423"/>
    </source>
</evidence>
<dbReference type="PROSITE" id="PS00189">
    <property type="entry name" value="LIPOYL"/>
    <property type="match status" value="1"/>
</dbReference>
<evidence type="ECO:0000256" key="3">
    <source>
        <dbReference type="ARBA" id="ARBA00011484"/>
    </source>
</evidence>
<dbReference type="Pfam" id="PF00364">
    <property type="entry name" value="Biotin_lipoyl"/>
    <property type="match status" value="1"/>
</dbReference>
<gene>
    <name evidence="11" type="ORF">GCM10011487_56160</name>
</gene>
<dbReference type="PROSITE" id="PS51826">
    <property type="entry name" value="PSBD"/>
    <property type="match status" value="1"/>
</dbReference>
<dbReference type="InterPro" id="IPR011053">
    <property type="entry name" value="Single_hybrid_motif"/>
</dbReference>
<dbReference type="SUPFAM" id="SSF52777">
    <property type="entry name" value="CoA-dependent acyltransferases"/>
    <property type="match status" value="1"/>
</dbReference>
<dbReference type="EC" id="2.3.1.-" evidence="7"/>
<dbReference type="PROSITE" id="PS50968">
    <property type="entry name" value="BIOTINYL_LIPOYL"/>
    <property type="match status" value="1"/>
</dbReference>
<comment type="caution">
    <text evidence="11">The sequence shown here is derived from an EMBL/GenBank/DDBJ whole genome shotgun (WGS) entry which is preliminary data.</text>
</comment>
<dbReference type="InterPro" id="IPR004167">
    <property type="entry name" value="PSBD"/>
</dbReference>
<dbReference type="Gene3D" id="2.40.50.100">
    <property type="match status" value="1"/>
</dbReference>
<evidence type="ECO:0000256" key="8">
    <source>
        <dbReference type="SAM" id="MobiDB-lite"/>
    </source>
</evidence>
<feature type="domain" description="Lipoyl-binding" evidence="9">
    <location>
        <begin position="3"/>
        <end position="78"/>
    </location>
</feature>
<evidence type="ECO:0000259" key="9">
    <source>
        <dbReference type="PROSITE" id="PS50968"/>
    </source>
</evidence>
<evidence type="ECO:0000256" key="4">
    <source>
        <dbReference type="ARBA" id="ARBA00022679"/>
    </source>
</evidence>
<evidence type="ECO:0000256" key="2">
    <source>
        <dbReference type="ARBA" id="ARBA00007317"/>
    </source>
</evidence>
<dbReference type="GO" id="GO:0005737">
    <property type="term" value="C:cytoplasm"/>
    <property type="evidence" value="ECO:0007669"/>
    <property type="project" value="TreeGrafter"/>
</dbReference>
<accession>A0A829YM83</accession>
<keyword evidence="5 7" id="KW-0450">Lipoyl</keyword>
<dbReference type="CDD" id="cd06849">
    <property type="entry name" value="lipoyl_domain"/>
    <property type="match status" value="1"/>
</dbReference>
<dbReference type="InterPro" id="IPR000089">
    <property type="entry name" value="Biotin_lipoyl"/>
</dbReference>
<dbReference type="InterPro" id="IPR036625">
    <property type="entry name" value="E3-bd_dom_sf"/>
</dbReference>
<dbReference type="Pfam" id="PF02817">
    <property type="entry name" value="E3_binding"/>
    <property type="match status" value="1"/>
</dbReference>
<feature type="domain" description="Peripheral subunit-binding (PSBD)" evidence="10">
    <location>
        <begin position="195"/>
        <end position="232"/>
    </location>
</feature>
<keyword evidence="4 7" id="KW-0808">Transferase</keyword>
<dbReference type="PANTHER" id="PTHR43178:SF5">
    <property type="entry name" value="LIPOAMIDE ACYLTRANSFERASE COMPONENT OF BRANCHED-CHAIN ALPHA-KETO ACID DEHYDROGENASE COMPLEX, MITOCHONDRIAL"/>
    <property type="match status" value="1"/>
</dbReference>
<comment type="subunit">
    <text evidence="3">Forms a 24-polypeptide structural core with octahedral symmetry.</text>
</comment>
<protein>
    <recommendedName>
        <fullName evidence="7">Dihydrolipoamide acetyltransferase component of pyruvate dehydrogenase complex</fullName>
        <ecNumber evidence="7">2.3.1.-</ecNumber>
    </recommendedName>
</protein>
<dbReference type="Gene3D" id="3.30.559.10">
    <property type="entry name" value="Chloramphenicol acetyltransferase-like domain"/>
    <property type="match status" value="1"/>
</dbReference>
<evidence type="ECO:0000256" key="5">
    <source>
        <dbReference type="ARBA" id="ARBA00022823"/>
    </source>
</evidence>